<keyword evidence="4" id="KW-1133">Transmembrane helix</keyword>
<feature type="region of interest" description="Disordered" evidence="3">
    <location>
        <begin position="147"/>
        <end position="168"/>
    </location>
</feature>
<dbReference type="Gene3D" id="2.60.40.1220">
    <property type="match status" value="1"/>
</dbReference>
<dbReference type="Proteomes" id="UP001596306">
    <property type="component" value="Unassembled WGS sequence"/>
</dbReference>
<feature type="transmembrane region" description="Helical" evidence="4">
    <location>
        <begin position="182"/>
        <end position="203"/>
    </location>
</feature>
<dbReference type="InterPro" id="IPR007348">
    <property type="entry name" value="CopC_dom"/>
</dbReference>
<dbReference type="RefSeq" id="WP_386731639.1">
    <property type="nucleotide sequence ID" value="NZ_JBHSTP010000003.1"/>
</dbReference>
<feature type="compositionally biased region" description="Low complexity" evidence="3">
    <location>
        <begin position="209"/>
        <end position="225"/>
    </location>
</feature>
<dbReference type="InterPro" id="IPR014756">
    <property type="entry name" value="Ig_E-set"/>
</dbReference>
<reference evidence="7" key="1">
    <citation type="journal article" date="2019" name="Int. J. Syst. Evol. Microbiol.">
        <title>The Global Catalogue of Microorganisms (GCM) 10K type strain sequencing project: providing services to taxonomists for standard genome sequencing and annotation.</title>
        <authorList>
            <consortium name="The Broad Institute Genomics Platform"/>
            <consortium name="The Broad Institute Genome Sequencing Center for Infectious Disease"/>
            <person name="Wu L."/>
            <person name="Ma J."/>
        </authorList>
    </citation>
    <scope>NUCLEOTIDE SEQUENCE [LARGE SCALE GENOMIC DNA]</scope>
    <source>
        <strain evidence="7">CCUG 43304</strain>
    </source>
</reference>
<evidence type="ECO:0000256" key="1">
    <source>
        <dbReference type="ARBA" id="ARBA00022729"/>
    </source>
</evidence>
<keyword evidence="7" id="KW-1185">Reference proteome</keyword>
<keyword evidence="1" id="KW-0732">Signal</keyword>
<evidence type="ECO:0000313" key="6">
    <source>
        <dbReference type="EMBL" id="MFC6356724.1"/>
    </source>
</evidence>
<dbReference type="EMBL" id="JBHSTP010000003">
    <property type="protein sequence ID" value="MFC6356724.1"/>
    <property type="molecule type" value="Genomic_DNA"/>
</dbReference>
<keyword evidence="4" id="KW-0472">Membrane</keyword>
<keyword evidence="4" id="KW-0812">Transmembrane</keyword>
<sequence>MRRATHPFLVGAVIGAVVSAAVAGLALGAAPVSAHNYPVETVPADGEIVTEQPGVFSLTTNDVLLEGGASAMEISGPSSAPKFYGDGCATVLGPKLEAEAQLGEPGEYTVTWQVVSADGHPISGSYSFDWQPTAGIVLAEGRATAPACGGGTASVTTPAPGGDGSGSGAVGLETSEAVLGDIAWVASALGAVLLAVLATLLILRRRSAPGSGAADSVDAGADESSGGPGSGGSGSDDVSGKPDPGPDRAP</sequence>
<dbReference type="Pfam" id="PF04234">
    <property type="entry name" value="CopC"/>
    <property type="match status" value="1"/>
</dbReference>
<evidence type="ECO:0000256" key="3">
    <source>
        <dbReference type="SAM" id="MobiDB-lite"/>
    </source>
</evidence>
<accession>A0ABW1VJ26</accession>
<feature type="compositionally biased region" description="Basic and acidic residues" evidence="3">
    <location>
        <begin position="238"/>
        <end position="250"/>
    </location>
</feature>
<evidence type="ECO:0000256" key="4">
    <source>
        <dbReference type="SAM" id="Phobius"/>
    </source>
</evidence>
<name>A0ABW1VJ26_9MICO</name>
<keyword evidence="2" id="KW-0186">Copper</keyword>
<gene>
    <name evidence="6" type="ORF">ACFQB0_11460</name>
</gene>
<proteinExistence type="predicted"/>
<evidence type="ECO:0000313" key="7">
    <source>
        <dbReference type="Proteomes" id="UP001596306"/>
    </source>
</evidence>
<evidence type="ECO:0000259" key="5">
    <source>
        <dbReference type="Pfam" id="PF04234"/>
    </source>
</evidence>
<evidence type="ECO:0000256" key="2">
    <source>
        <dbReference type="ARBA" id="ARBA00023008"/>
    </source>
</evidence>
<organism evidence="6 7">
    <name type="scientific">Luethyella okanaganae</name>
    <dbReference type="NCBI Taxonomy" id="69372"/>
    <lineage>
        <taxon>Bacteria</taxon>
        <taxon>Bacillati</taxon>
        <taxon>Actinomycetota</taxon>
        <taxon>Actinomycetes</taxon>
        <taxon>Micrococcales</taxon>
        <taxon>Microbacteriaceae</taxon>
        <taxon>Luethyella</taxon>
    </lineage>
</organism>
<dbReference type="SUPFAM" id="SSF81296">
    <property type="entry name" value="E set domains"/>
    <property type="match status" value="1"/>
</dbReference>
<dbReference type="InterPro" id="IPR014755">
    <property type="entry name" value="Cu-Rt/internalin_Ig-like"/>
</dbReference>
<protein>
    <submittedName>
        <fullName evidence="6">Copper resistance protein CopC</fullName>
    </submittedName>
</protein>
<feature type="domain" description="CopC" evidence="5">
    <location>
        <begin position="35"/>
        <end position="129"/>
    </location>
</feature>
<feature type="region of interest" description="Disordered" evidence="3">
    <location>
        <begin position="209"/>
        <end position="250"/>
    </location>
</feature>
<comment type="caution">
    <text evidence="6">The sequence shown here is derived from an EMBL/GenBank/DDBJ whole genome shotgun (WGS) entry which is preliminary data.</text>
</comment>